<feature type="compositionally biased region" description="Polar residues" evidence="16">
    <location>
        <begin position="701"/>
        <end position="713"/>
    </location>
</feature>
<dbReference type="CDD" id="cd04050">
    <property type="entry name" value="C2B_Synaptotagmin-like"/>
    <property type="match status" value="1"/>
</dbReference>
<evidence type="ECO:0000256" key="9">
    <source>
        <dbReference type="ARBA" id="ARBA00022737"/>
    </source>
</evidence>
<evidence type="ECO:0000256" key="1">
    <source>
        <dbReference type="ARBA" id="ARBA00004202"/>
    </source>
</evidence>
<dbReference type="CDD" id="cd04030">
    <property type="entry name" value="C2C_KIAA1228"/>
    <property type="match status" value="1"/>
</dbReference>
<keyword evidence="11" id="KW-0106">Calcium</keyword>
<dbReference type="Gene3D" id="2.60.40.150">
    <property type="entry name" value="C2 domain"/>
    <property type="match status" value="3"/>
</dbReference>
<feature type="compositionally biased region" description="Basic and acidic residues" evidence="16">
    <location>
        <begin position="689"/>
        <end position="698"/>
    </location>
</feature>
<evidence type="ECO:0000256" key="7">
    <source>
        <dbReference type="ARBA" id="ARBA00022692"/>
    </source>
</evidence>
<keyword evidence="21" id="KW-1185">Reference proteome</keyword>
<evidence type="ECO:0000256" key="8">
    <source>
        <dbReference type="ARBA" id="ARBA00022723"/>
    </source>
</evidence>
<dbReference type="InterPro" id="IPR039010">
    <property type="entry name" value="Synaptotagmin_SMP"/>
</dbReference>
<dbReference type="PANTHER" id="PTHR16199:SF4">
    <property type="entry name" value="CONDENSIN-2 COMPLEX SUBUNIT G2"/>
    <property type="match status" value="1"/>
</dbReference>
<feature type="domain" description="SMP-LTD" evidence="19">
    <location>
        <begin position="171"/>
        <end position="350"/>
    </location>
</feature>
<feature type="domain" description="C2" evidence="18">
    <location>
        <begin position="771"/>
        <end position="893"/>
    </location>
</feature>
<evidence type="ECO:0000256" key="17">
    <source>
        <dbReference type="SAM" id="Phobius"/>
    </source>
</evidence>
<evidence type="ECO:0000256" key="6">
    <source>
        <dbReference type="ARBA" id="ARBA00022583"/>
    </source>
</evidence>
<proteinExistence type="inferred from homology"/>
<evidence type="ECO:0000256" key="14">
    <source>
        <dbReference type="ARBA" id="ARBA00023121"/>
    </source>
</evidence>
<dbReference type="SUPFAM" id="SSF48371">
    <property type="entry name" value="ARM repeat"/>
    <property type="match status" value="1"/>
</dbReference>
<dbReference type="GO" id="GO:0000070">
    <property type="term" value="P:mitotic sister chromatid segregation"/>
    <property type="evidence" value="ECO:0007669"/>
    <property type="project" value="TreeGrafter"/>
</dbReference>
<dbReference type="Pfam" id="PF00168">
    <property type="entry name" value="C2"/>
    <property type="match status" value="3"/>
</dbReference>
<dbReference type="InterPro" id="IPR037733">
    <property type="entry name" value="Ext_Synaptotagmin_C2A"/>
</dbReference>
<comment type="subcellular location">
    <subcellularLocation>
        <location evidence="1">Cell membrane</location>
        <topology evidence="1">Peripheral membrane protein</topology>
    </subcellularLocation>
    <subcellularLocation>
        <location evidence="2">Endoplasmic reticulum membrane</location>
        <topology evidence="2">Multi-pass membrane protein</topology>
    </subcellularLocation>
</comment>
<evidence type="ECO:0000313" key="21">
    <source>
        <dbReference type="Proteomes" id="UP000269221"/>
    </source>
</evidence>
<feature type="region of interest" description="Disordered" evidence="16">
    <location>
        <begin position="1"/>
        <end position="29"/>
    </location>
</feature>
<gene>
    <name evidence="20" type="ORF">DUI87_17952</name>
</gene>
<dbReference type="STRING" id="333673.A0A3M0K0N2"/>
<keyword evidence="15 17" id="KW-0472">Membrane</keyword>
<dbReference type="GO" id="GO:0005886">
    <property type="term" value="C:plasma membrane"/>
    <property type="evidence" value="ECO:0007669"/>
    <property type="project" value="UniProtKB-SubCell"/>
</dbReference>
<keyword evidence="7 17" id="KW-0812">Transmembrane</keyword>
<evidence type="ECO:0000256" key="13">
    <source>
        <dbReference type="ARBA" id="ARBA00023055"/>
    </source>
</evidence>
<comment type="caution">
    <text evidence="20">The sequence shown here is derived from an EMBL/GenBank/DDBJ whole genome shotgun (WGS) entry which is preliminary data.</text>
</comment>
<evidence type="ECO:0000256" key="2">
    <source>
        <dbReference type="ARBA" id="ARBA00004477"/>
    </source>
</evidence>
<dbReference type="PANTHER" id="PTHR16199">
    <property type="entry name" value="CONDENSIN-2 COMPLEX SUBUNIT G2"/>
    <property type="match status" value="1"/>
</dbReference>
<dbReference type="Pfam" id="PF17047">
    <property type="entry name" value="SMP_LBD"/>
    <property type="match status" value="1"/>
</dbReference>
<keyword evidence="4" id="KW-0813">Transport</keyword>
<dbReference type="GO" id="GO:0005789">
    <property type="term" value="C:endoplasmic reticulum membrane"/>
    <property type="evidence" value="ECO:0007669"/>
    <property type="project" value="UniProtKB-SubCell"/>
</dbReference>
<evidence type="ECO:0000256" key="10">
    <source>
        <dbReference type="ARBA" id="ARBA00022824"/>
    </source>
</evidence>
<keyword evidence="12 17" id="KW-1133">Transmembrane helix</keyword>
<dbReference type="FunFam" id="2.60.40.150:FF:000078">
    <property type="entry name" value="Extended synaptotagmin 2"/>
    <property type="match status" value="1"/>
</dbReference>
<dbReference type="FunFam" id="2.60.40.150:FF:000091">
    <property type="entry name" value="Extended synaptotagmin 2"/>
    <property type="match status" value="1"/>
</dbReference>
<dbReference type="CDD" id="cd21680">
    <property type="entry name" value="SMP_ESyt2"/>
    <property type="match status" value="1"/>
</dbReference>
<feature type="compositionally biased region" description="Low complexity" evidence="16">
    <location>
        <begin position="714"/>
        <end position="728"/>
    </location>
</feature>
<dbReference type="GO" id="GO:0006897">
    <property type="term" value="P:endocytosis"/>
    <property type="evidence" value="ECO:0007669"/>
    <property type="project" value="UniProtKB-KW"/>
</dbReference>
<dbReference type="InterPro" id="IPR024741">
    <property type="entry name" value="Condensin2_G2"/>
</dbReference>
<protein>
    <recommendedName>
        <fullName evidence="22">Extended synaptotagmin-2</fullName>
    </recommendedName>
</protein>
<dbReference type="GO" id="GO:0000796">
    <property type="term" value="C:condensin complex"/>
    <property type="evidence" value="ECO:0007669"/>
    <property type="project" value="TreeGrafter"/>
</dbReference>
<dbReference type="SMART" id="SM00239">
    <property type="entry name" value="C2"/>
    <property type="match status" value="3"/>
</dbReference>
<evidence type="ECO:0000256" key="5">
    <source>
        <dbReference type="ARBA" id="ARBA00022475"/>
    </source>
</evidence>
<feature type="region of interest" description="Disordered" evidence="16">
    <location>
        <begin position="640"/>
        <end position="739"/>
    </location>
</feature>
<dbReference type="Pfam" id="PF12422">
    <property type="entry name" value="Condensin2nSMC"/>
    <property type="match status" value="1"/>
</dbReference>
<reference evidence="20 21" key="1">
    <citation type="submission" date="2018-07" db="EMBL/GenBank/DDBJ databases">
        <title>A high quality draft genome assembly of the barn swallow (H. rustica rustica).</title>
        <authorList>
            <person name="Formenti G."/>
            <person name="Chiara M."/>
            <person name="Poveda L."/>
            <person name="Francoijs K.-J."/>
            <person name="Bonisoli-Alquati A."/>
            <person name="Canova L."/>
            <person name="Gianfranceschi L."/>
            <person name="Horner D.S."/>
            <person name="Saino N."/>
        </authorList>
    </citation>
    <scope>NUCLEOTIDE SEQUENCE [LARGE SCALE GENOMIC DNA]</scope>
    <source>
        <strain evidence="20">Chelidonia</strain>
        <tissue evidence="20">Blood</tissue>
    </source>
</reference>
<dbReference type="PROSITE" id="PS50004">
    <property type="entry name" value="C2"/>
    <property type="match status" value="3"/>
</dbReference>
<dbReference type="SUPFAM" id="SSF49562">
    <property type="entry name" value="C2 domain (Calcium/lipid-binding domain, CaLB)"/>
    <property type="match status" value="3"/>
</dbReference>
<dbReference type="GO" id="GO:0005634">
    <property type="term" value="C:nucleus"/>
    <property type="evidence" value="ECO:0007669"/>
    <property type="project" value="InterPro"/>
</dbReference>
<organism evidence="20 21">
    <name type="scientific">Hirundo rustica rustica</name>
    <dbReference type="NCBI Taxonomy" id="333673"/>
    <lineage>
        <taxon>Eukaryota</taxon>
        <taxon>Metazoa</taxon>
        <taxon>Chordata</taxon>
        <taxon>Craniata</taxon>
        <taxon>Vertebrata</taxon>
        <taxon>Euteleostomi</taxon>
        <taxon>Archelosauria</taxon>
        <taxon>Archosauria</taxon>
        <taxon>Dinosauria</taxon>
        <taxon>Saurischia</taxon>
        <taxon>Theropoda</taxon>
        <taxon>Coelurosauria</taxon>
        <taxon>Aves</taxon>
        <taxon>Neognathae</taxon>
        <taxon>Neoaves</taxon>
        <taxon>Telluraves</taxon>
        <taxon>Australaves</taxon>
        <taxon>Passeriformes</taxon>
        <taxon>Sylvioidea</taxon>
        <taxon>Hirundinidae</taxon>
        <taxon>Hirundo</taxon>
    </lineage>
</organism>
<dbReference type="Proteomes" id="UP000269221">
    <property type="component" value="Unassembled WGS sequence"/>
</dbReference>
<dbReference type="InterPro" id="IPR031468">
    <property type="entry name" value="SMP_LBD"/>
</dbReference>
<evidence type="ECO:0000256" key="16">
    <source>
        <dbReference type="SAM" id="MobiDB-lite"/>
    </source>
</evidence>
<keyword evidence="13" id="KW-0445">Lipid transport</keyword>
<dbReference type="InterPro" id="IPR037752">
    <property type="entry name" value="C2C_KIAA1228"/>
</dbReference>
<dbReference type="GO" id="GO:0046872">
    <property type="term" value="F:metal ion binding"/>
    <property type="evidence" value="ECO:0007669"/>
    <property type="project" value="UniProtKB-KW"/>
</dbReference>
<evidence type="ECO:0000256" key="4">
    <source>
        <dbReference type="ARBA" id="ARBA00022448"/>
    </source>
</evidence>
<keyword evidence="5" id="KW-1003">Cell membrane</keyword>
<dbReference type="PROSITE" id="PS51847">
    <property type="entry name" value="SMP"/>
    <property type="match status" value="1"/>
</dbReference>
<keyword evidence="10" id="KW-0256">Endoplasmic reticulum</keyword>
<feature type="region of interest" description="Disordered" evidence="16">
    <location>
        <begin position="1445"/>
        <end position="1464"/>
    </location>
</feature>
<evidence type="ECO:0008006" key="22">
    <source>
        <dbReference type="Google" id="ProtNLM"/>
    </source>
</evidence>
<dbReference type="CDD" id="cd08391">
    <property type="entry name" value="C2A_C2C_Synaptotagmin_like"/>
    <property type="match status" value="1"/>
</dbReference>
<feature type="compositionally biased region" description="Low complexity" evidence="16">
    <location>
        <begin position="9"/>
        <end position="29"/>
    </location>
</feature>
<feature type="domain" description="C2" evidence="18">
    <location>
        <begin position="494"/>
        <end position="619"/>
    </location>
</feature>
<evidence type="ECO:0000259" key="18">
    <source>
        <dbReference type="PROSITE" id="PS50004"/>
    </source>
</evidence>
<dbReference type="InterPro" id="IPR035892">
    <property type="entry name" value="C2_domain_sf"/>
</dbReference>
<keyword evidence="8" id="KW-0479">Metal-binding</keyword>
<feature type="transmembrane region" description="Helical" evidence="17">
    <location>
        <begin position="54"/>
        <end position="81"/>
    </location>
</feature>
<accession>A0A3M0K0N2</accession>
<keyword evidence="14" id="KW-0446">Lipid-binding</keyword>
<evidence type="ECO:0000256" key="15">
    <source>
        <dbReference type="ARBA" id="ARBA00023136"/>
    </source>
</evidence>
<dbReference type="OrthoDB" id="10062843at2759"/>
<evidence type="ECO:0000259" key="19">
    <source>
        <dbReference type="PROSITE" id="PS51847"/>
    </source>
</evidence>
<comment type="similarity">
    <text evidence="3">Belongs to the extended synaptotagmin family.</text>
</comment>
<feature type="domain" description="C2" evidence="18">
    <location>
        <begin position="349"/>
        <end position="469"/>
    </location>
</feature>
<dbReference type="GO" id="GO:0008289">
    <property type="term" value="F:lipid binding"/>
    <property type="evidence" value="ECO:0007669"/>
    <property type="project" value="UniProtKB-KW"/>
</dbReference>
<dbReference type="FunFam" id="2.60.40.150:FF:000025">
    <property type="entry name" value="Extended synaptotagmin 2"/>
    <property type="match status" value="1"/>
</dbReference>
<dbReference type="InterPro" id="IPR037749">
    <property type="entry name" value="Ext_Synaptotagmin_C2B"/>
</dbReference>
<sequence>MSGAAAKQPPGAGSAADPAAENAAAADPVPESPPPLLSVDVTGLVSQFARSFVLIFPVYVLGYLGLSFSWVLIALCGLFWIRRHRGGKSSRLGRALAFLEDEEEAVRLSVSSADLPAWIVIPDVTCSSSTKEIMGKNRVVRYWLSELSKQTEIVSSEKILKDAAQKVHFPDTERAEWLNKTVKQMWPFICQFIEKLFRETIEPAVRGANNHLSTFSFTKIDIGHQPLRINGVKVYTENVDKRQIILDLQISFVGNCEIDLEIKRYFCRAGVKSIQIHGTMRVILEPLIGDMPLIGALSLFFLRKPLLEINWTGLTNLLDVPGLNGLSDTIILDIISNYLVLPNRITVPLVSEVQIAQLRFPIPKGVLRIHFIEAQDLEGKDTYLKGIVKGKSDPYGIIRVGNQIFQSKVIKENLNPKWNEVYEALVYEHPGQELEIELFDEDPDKDDFLGSLMIDLIEVEKERLLDEWFTLDEVSKGKLHLKLEWLTLMPTADNLDKVLTSIRADKDQANDGLSSALLILYLDSARNLPSGKKINSNPNPLVLLSVGHKAQESKIRYKTNEPVWEENFTFFVHNPKRQDLEVEVRDEQHQCSLGNFKLPLSQLLESEDLTMHQRFHLSNSGPNSTINMKIALRVLSLEKQARSPDHQHSAQVKRPSVSKDARKSSFKPQVPVSPTSDPNKPVPASPVTDSEKKTDAADKSQPPNASPQRPTDLSRSSSSLHASNVSYSPSHLSVKEPTPSIASDISLPIATQELRQRLRQLENGTTLGQSPLGQIQLTIRHSSQRNKLIVVVHSCRNLIAFSEEGSDPYVRMYLLPDKRRSGRRKTHVSKKTLNPVFDQMFDFSVSLPEVQRRTLDVAVKNSGGFLSKDKGLLGKLLIPLASEELAKGWTQWYDLTEDGTRPQVGKINSRMKREAFLQVVSKESIEDFLRYTQNPKNPFDHFDLDELLQELPRKQKEVLWQRLTQLLTESLMENPVEMWHRSGDEKSDDNMEVDVVPAMKQTVAVIQGVASVVTASIPAVEENVNYKALVECVFILNGILPALPASENVLQDAIQRVCQMWWEKGLEGKEQLGKTLFVILLRKSLNKAATGADLVRVWNLHQTLLCFDYDSDESNEVKDLLLQCFMSVKHINKEEVLEYNCIQDFMHHGIHLPRSSPVHSKVREMLSYFHKQSKVRQGVEEMLYRLYQPILWRALKARNSEVRANAAFLFVDVFPLRDPSFTSEEMDSEIQKQFEELFSLLEDPHPVVRSTGILGVTQITSKYWEMIPPTILADLLKKITGELACDITSADVRCSVFKCLPIILDNKLSHPLLEQLLPATKHSLHDNSEKVRVAFVEMLLKVKATKAAKFWNICPMEHLLSRLEADSRPVSRRIVNLLLNSFFPTTQPEDVWCERCVTLIQMNPAAARKFYQYAYEFTAPTNIAKLMLTIRRCLNACIQRAMKESLHDSGDDEEDEDGSQRENSSVLDNVLSVNDVASMASLLEITVILWRSIHKALDHNEDAKDYAIRKFASVLPEYFKVFQDERCMTPLIILASFMPPAAIPTFSCGVVSRLRNIDSGADQSKYSILIDCLCRWGQVGHIMELACDWLCDSLTPTKNTKPSKRRVRIHVTQESKPDLAVDYIEYLLTHPVNRGCLLSVPKNKLKKLLKILGAAKRILGSVLEGTDSGGWNQATSLRAFSLFCRLTIHLQHKFSEEGEDYLSLLKETGAWIESQVLPFILTSDQEDGISKHSDVSELIIQGYLTVCKDVIMVGLGNLTFQAHLLELALLIVQTERGGFCAPVLLCTLKEIIEASLNQNTATEEVTNLFQALQNVFQKILECVAHRLKKEQEEGIQLIRSIQIPLGEFIHALQCWHSSFPAVHQGVLSTLLAAIVAEINCVLQKASSEKDLTMPKTISDLPPLSSSLMAVIMKSVNVVRSFLNEIMECILSEEIEGIFSLTATVCIVVIIKEERAQHVLGPTFGKDFYSLSQYPYSQAGERWDGWVDLEGEWETGWTIRVEE</sequence>
<dbReference type="GO" id="GO:0061817">
    <property type="term" value="P:endoplasmic reticulum-plasma membrane tethering"/>
    <property type="evidence" value="ECO:0007669"/>
    <property type="project" value="InterPro"/>
</dbReference>
<dbReference type="InterPro" id="IPR011989">
    <property type="entry name" value="ARM-like"/>
</dbReference>
<keyword evidence="6" id="KW-0254">Endocytosis</keyword>
<keyword evidence="9" id="KW-0677">Repeat</keyword>
<dbReference type="GO" id="GO:0006869">
    <property type="term" value="P:lipid transport"/>
    <property type="evidence" value="ECO:0007669"/>
    <property type="project" value="UniProtKB-KW"/>
</dbReference>
<dbReference type="InterPro" id="IPR000008">
    <property type="entry name" value="C2_dom"/>
</dbReference>
<dbReference type="EMBL" id="QRBI01000123">
    <property type="protein sequence ID" value="RMC04780.1"/>
    <property type="molecule type" value="Genomic_DNA"/>
</dbReference>
<evidence type="ECO:0000313" key="20">
    <source>
        <dbReference type="EMBL" id="RMC04780.1"/>
    </source>
</evidence>
<dbReference type="Gene3D" id="1.25.10.10">
    <property type="entry name" value="Leucine-rich Repeat Variant"/>
    <property type="match status" value="1"/>
</dbReference>
<dbReference type="InterPro" id="IPR016024">
    <property type="entry name" value="ARM-type_fold"/>
</dbReference>
<evidence type="ECO:0000256" key="11">
    <source>
        <dbReference type="ARBA" id="ARBA00022837"/>
    </source>
</evidence>
<evidence type="ECO:0000256" key="12">
    <source>
        <dbReference type="ARBA" id="ARBA00022989"/>
    </source>
</evidence>
<name>A0A3M0K0N2_HIRRU</name>
<evidence type="ECO:0000256" key="3">
    <source>
        <dbReference type="ARBA" id="ARBA00005867"/>
    </source>
</evidence>